<dbReference type="InterPro" id="IPR057744">
    <property type="entry name" value="OTAase-like"/>
</dbReference>
<dbReference type="InterPro" id="IPR011059">
    <property type="entry name" value="Metal-dep_hydrolase_composite"/>
</dbReference>
<organism evidence="2 3">
    <name type="scientific">Sphingomonas colocasiae</name>
    <dbReference type="NCBI Taxonomy" id="1848973"/>
    <lineage>
        <taxon>Bacteria</taxon>
        <taxon>Pseudomonadati</taxon>
        <taxon>Pseudomonadota</taxon>
        <taxon>Alphaproteobacteria</taxon>
        <taxon>Sphingomonadales</taxon>
        <taxon>Sphingomonadaceae</taxon>
        <taxon>Sphingomonas</taxon>
    </lineage>
</organism>
<dbReference type="Proteomes" id="UP000706039">
    <property type="component" value="Unassembled WGS sequence"/>
</dbReference>
<name>A0ABS7PS19_9SPHN</name>
<sequence length="408" mass="43060">MTKTVFTNCRIFDGIDVITQSGTVVIEGGRIARVDIAGGGETDGDVIDAAGMTLMPGLIDAHVHVYAYEANLIRNDSASMVARTLHAEQVMQSALMRGFTALRDAGGADRDLADALDARMFDGPRLFYSGLALSQTGGHGDFRVPGLRLCGCGYTGAISTIADGVDEVRKAAREQLRWGASQVKIMASGGAASPSDPIWMVQYTEAEIAAAVEEAARWGTYVMAHAYTPEAISRCVRLGVRTIEHGNHIDAASAADVAAHGAFVVPTLSTYNSLIANGAAHGWSEDLLDKIRTVQAAGLESLRILRDAGVATGFGTDLLGAMHVDQCDEFAIRAQVLDPIDILRSATSVNAKILQKGDMLGRIKVGATADLILVDGDPTTDLSVFTADGANIRTVMIEGAVRKPFAAR</sequence>
<dbReference type="Gene3D" id="2.30.40.10">
    <property type="entry name" value="Urease, subunit C, domain 1"/>
    <property type="match status" value="1"/>
</dbReference>
<dbReference type="InterPro" id="IPR006680">
    <property type="entry name" value="Amidohydro-rel"/>
</dbReference>
<dbReference type="InterPro" id="IPR032466">
    <property type="entry name" value="Metal_Hydrolase"/>
</dbReference>
<feature type="domain" description="Amidohydrolase-related" evidence="1">
    <location>
        <begin position="53"/>
        <end position="400"/>
    </location>
</feature>
<comment type="caution">
    <text evidence="2">The sequence shown here is derived from an EMBL/GenBank/DDBJ whole genome shotgun (WGS) entry which is preliminary data.</text>
</comment>
<proteinExistence type="predicted"/>
<dbReference type="RefSeq" id="WP_222991225.1">
    <property type="nucleotide sequence ID" value="NZ_JAINVV010000008.1"/>
</dbReference>
<reference evidence="2 3" key="1">
    <citation type="submission" date="2021-08" db="EMBL/GenBank/DDBJ databases">
        <authorList>
            <person name="Tuo L."/>
        </authorList>
    </citation>
    <scope>NUCLEOTIDE SEQUENCE [LARGE SCALE GENOMIC DNA]</scope>
    <source>
        <strain evidence="2 3">JCM 31229</strain>
    </source>
</reference>
<gene>
    <name evidence="2" type="ORF">K7G82_17675</name>
</gene>
<evidence type="ECO:0000259" key="1">
    <source>
        <dbReference type="Pfam" id="PF01979"/>
    </source>
</evidence>
<dbReference type="Gene3D" id="3.20.20.140">
    <property type="entry name" value="Metal-dependent hydrolases"/>
    <property type="match status" value="1"/>
</dbReference>
<dbReference type="PANTHER" id="PTHR43135">
    <property type="entry name" value="ALPHA-D-RIBOSE 1-METHYLPHOSPHONATE 5-TRIPHOSPHATE DIPHOSPHATASE"/>
    <property type="match status" value="1"/>
</dbReference>
<dbReference type="InterPro" id="IPR051781">
    <property type="entry name" value="Metallo-dep_Hydrolase"/>
</dbReference>
<dbReference type="Pfam" id="PF01979">
    <property type="entry name" value="Amidohydro_1"/>
    <property type="match status" value="1"/>
</dbReference>
<dbReference type="EMBL" id="JAINVV010000008">
    <property type="protein sequence ID" value="MBY8824138.1"/>
    <property type="molecule type" value="Genomic_DNA"/>
</dbReference>
<keyword evidence="3" id="KW-1185">Reference proteome</keyword>
<accession>A0ABS7PS19</accession>
<dbReference type="PANTHER" id="PTHR43135:SF3">
    <property type="entry name" value="ALPHA-D-RIBOSE 1-METHYLPHOSPHONATE 5-TRIPHOSPHATE DIPHOSPHATASE"/>
    <property type="match status" value="1"/>
</dbReference>
<dbReference type="SUPFAM" id="SSF51556">
    <property type="entry name" value="Metallo-dependent hydrolases"/>
    <property type="match status" value="1"/>
</dbReference>
<dbReference type="CDD" id="cd01299">
    <property type="entry name" value="Met_dep_hydrolase_A"/>
    <property type="match status" value="1"/>
</dbReference>
<evidence type="ECO:0000313" key="3">
    <source>
        <dbReference type="Proteomes" id="UP000706039"/>
    </source>
</evidence>
<dbReference type="SUPFAM" id="SSF51338">
    <property type="entry name" value="Composite domain of metallo-dependent hydrolases"/>
    <property type="match status" value="1"/>
</dbReference>
<protein>
    <submittedName>
        <fullName evidence="2">Amidohydrolase family protein</fullName>
    </submittedName>
</protein>
<evidence type="ECO:0000313" key="2">
    <source>
        <dbReference type="EMBL" id="MBY8824138.1"/>
    </source>
</evidence>